<reference evidence="1" key="1">
    <citation type="submission" date="2020-06" db="EMBL/GenBank/DDBJ databases">
        <authorList>
            <person name="Li T."/>
            <person name="Hu X."/>
            <person name="Zhang T."/>
            <person name="Song X."/>
            <person name="Zhang H."/>
            <person name="Dai N."/>
            <person name="Sheng W."/>
            <person name="Hou X."/>
            <person name="Wei L."/>
        </authorList>
    </citation>
    <scope>NUCLEOTIDE SEQUENCE</scope>
    <source>
        <strain evidence="1">3651</strain>
        <tissue evidence="1">Leaf</tissue>
    </source>
</reference>
<accession>A0AAE1YWT9</accession>
<evidence type="ECO:0000313" key="2">
    <source>
        <dbReference type="Proteomes" id="UP001293254"/>
    </source>
</evidence>
<keyword evidence="2" id="KW-1185">Reference proteome</keyword>
<sequence length="154" mass="17750">MAIWNDVVRLMQDLDQLLSSYTFFFGRELGRRPLTEEEHRILRITVGLMESLLGENYSHGFMNQILETRIRNVAQEAGNYIDFGAVRSLAGPFPDPRTVLISGAPTRARITEEILSINEELKKIHDQRKLDDLEVTSSTGKLRLFIKEHSFQFL</sequence>
<organism evidence="1 2">
    <name type="scientific">Sesamum alatum</name>
    <dbReference type="NCBI Taxonomy" id="300844"/>
    <lineage>
        <taxon>Eukaryota</taxon>
        <taxon>Viridiplantae</taxon>
        <taxon>Streptophyta</taxon>
        <taxon>Embryophyta</taxon>
        <taxon>Tracheophyta</taxon>
        <taxon>Spermatophyta</taxon>
        <taxon>Magnoliopsida</taxon>
        <taxon>eudicotyledons</taxon>
        <taxon>Gunneridae</taxon>
        <taxon>Pentapetalae</taxon>
        <taxon>asterids</taxon>
        <taxon>lamiids</taxon>
        <taxon>Lamiales</taxon>
        <taxon>Pedaliaceae</taxon>
        <taxon>Sesamum</taxon>
    </lineage>
</organism>
<reference evidence="1" key="2">
    <citation type="journal article" date="2024" name="Plant">
        <title>Genomic evolution and insights into agronomic trait innovations of Sesamum species.</title>
        <authorList>
            <person name="Miao H."/>
            <person name="Wang L."/>
            <person name="Qu L."/>
            <person name="Liu H."/>
            <person name="Sun Y."/>
            <person name="Le M."/>
            <person name="Wang Q."/>
            <person name="Wei S."/>
            <person name="Zheng Y."/>
            <person name="Lin W."/>
            <person name="Duan Y."/>
            <person name="Cao H."/>
            <person name="Xiong S."/>
            <person name="Wang X."/>
            <person name="Wei L."/>
            <person name="Li C."/>
            <person name="Ma Q."/>
            <person name="Ju M."/>
            <person name="Zhao R."/>
            <person name="Li G."/>
            <person name="Mu C."/>
            <person name="Tian Q."/>
            <person name="Mei H."/>
            <person name="Zhang T."/>
            <person name="Gao T."/>
            <person name="Zhang H."/>
        </authorList>
    </citation>
    <scope>NUCLEOTIDE SEQUENCE</scope>
    <source>
        <strain evidence="1">3651</strain>
    </source>
</reference>
<gene>
    <name evidence="1" type="ORF">Salat_0139600</name>
</gene>
<dbReference type="Proteomes" id="UP001293254">
    <property type="component" value="Unassembled WGS sequence"/>
</dbReference>
<proteinExistence type="predicted"/>
<protein>
    <submittedName>
        <fullName evidence="1">Uncharacterized protein</fullName>
    </submittedName>
</protein>
<dbReference type="EMBL" id="JACGWO010000001">
    <property type="protein sequence ID" value="KAK4438055.1"/>
    <property type="molecule type" value="Genomic_DNA"/>
</dbReference>
<dbReference type="AlphaFoldDB" id="A0AAE1YWT9"/>
<comment type="caution">
    <text evidence="1">The sequence shown here is derived from an EMBL/GenBank/DDBJ whole genome shotgun (WGS) entry which is preliminary data.</text>
</comment>
<name>A0AAE1YWT9_9LAMI</name>
<evidence type="ECO:0000313" key="1">
    <source>
        <dbReference type="EMBL" id="KAK4438055.1"/>
    </source>
</evidence>